<comment type="caution">
    <text evidence="7">The sequence shown here is derived from an EMBL/GenBank/DDBJ whole genome shotgun (WGS) entry which is preliminary data.</text>
</comment>
<dbReference type="EMBL" id="JANURM010000001">
    <property type="protein sequence ID" value="MDL0088037.1"/>
    <property type="molecule type" value="Genomic_DNA"/>
</dbReference>
<accession>A0ABT7HMU6</accession>
<evidence type="ECO:0000256" key="3">
    <source>
        <dbReference type="ARBA" id="ARBA00022989"/>
    </source>
</evidence>
<reference evidence="7" key="2">
    <citation type="journal article" date="2023" name="Microorganisms">
        <title>Isolation and Genomic Characteristics of Cat-Borne Campylobacter felis sp. nov. and Sheep-Borne Campylobacter ovis sp. nov.</title>
        <authorList>
            <person name="Wang H."/>
            <person name="Li Y."/>
            <person name="Gu Y."/>
            <person name="Zhou G."/>
            <person name="Chen X."/>
            <person name="Zhang X."/>
            <person name="Shao Z."/>
            <person name="Zhang J."/>
            <person name="Zhang M."/>
        </authorList>
    </citation>
    <scope>NUCLEOTIDE SEQUENCE</scope>
    <source>
        <strain evidence="7">PS10</strain>
    </source>
</reference>
<dbReference type="Proteomes" id="UP001173801">
    <property type="component" value="Unassembled WGS sequence"/>
</dbReference>
<keyword evidence="4 5" id="KW-0472">Membrane</keyword>
<dbReference type="InterPro" id="IPR059112">
    <property type="entry name" value="CysZ/EI24"/>
</dbReference>
<comment type="subcellular location">
    <subcellularLocation>
        <location evidence="1">Membrane</location>
        <topology evidence="1">Multi-pass membrane protein</topology>
    </subcellularLocation>
</comment>
<keyword evidence="3 5" id="KW-1133">Transmembrane helix</keyword>
<organism evidence="7 8">
    <name type="scientific">Campylobacter gastrosuis</name>
    <dbReference type="NCBI Taxonomy" id="2974576"/>
    <lineage>
        <taxon>Bacteria</taxon>
        <taxon>Pseudomonadati</taxon>
        <taxon>Campylobacterota</taxon>
        <taxon>Epsilonproteobacteria</taxon>
        <taxon>Campylobacterales</taxon>
        <taxon>Campylobacteraceae</taxon>
        <taxon>Campylobacter</taxon>
    </lineage>
</organism>
<evidence type="ECO:0000313" key="6">
    <source>
        <dbReference type="EMBL" id="MDL0087826.1"/>
    </source>
</evidence>
<evidence type="ECO:0000256" key="2">
    <source>
        <dbReference type="ARBA" id="ARBA00022692"/>
    </source>
</evidence>
<dbReference type="RefSeq" id="WP_284936562.1">
    <property type="nucleotide sequence ID" value="NZ_JANURM010000001.1"/>
</dbReference>
<dbReference type="Pfam" id="PF07264">
    <property type="entry name" value="EI24"/>
    <property type="match status" value="1"/>
</dbReference>
<name>A0ABT7HMU6_9BACT</name>
<dbReference type="EMBL" id="JANURM010000001">
    <property type="protein sequence ID" value="MDL0087826.1"/>
    <property type="molecule type" value="Genomic_DNA"/>
</dbReference>
<evidence type="ECO:0000256" key="1">
    <source>
        <dbReference type="ARBA" id="ARBA00004141"/>
    </source>
</evidence>
<proteinExistence type="predicted"/>
<feature type="transmembrane region" description="Helical" evidence="5">
    <location>
        <begin position="122"/>
        <end position="143"/>
    </location>
</feature>
<feature type="transmembrane region" description="Helical" evidence="5">
    <location>
        <begin position="72"/>
        <end position="101"/>
    </location>
</feature>
<evidence type="ECO:0000256" key="4">
    <source>
        <dbReference type="ARBA" id="ARBA00023136"/>
    </source>
</evidence>
<gene>
    <name evidence="6" type="ORF">NYG85_00360</name>
    <name evidence="7" type="ORF">NYG85_01435</name>
</gene>
<evidence type="ECO:0000313" key="7">
    <source>
        <dbReference type="EMBL" id="MDL0088037.1"/>
    </source>
</evidence>
<keyword evidence="2 5" id="KW-0812">Transmembrane</keyword>
<feature type="transmembrane region" description="Helical" evidence="5">
    <location>
        <begin position="188"/>
        <end position="206"/>
    </location>
</feature>
<keyword evidence="8" id="KW-1185">Reference proteome</keyword>
<evidence type="ECO:0000313" key="8">
    <source>
        <dbReference type="Proteomes" id="UP001173801"/>
    </source>
</evidence>
<feature type="transmembrane region" description="Helical" evidence="5">
    <location>
        <begin position="212"/>
        <end position="230"/>
    </location>
</feature>
<feature type="transmembrane region" description="Helical" evidence="5">
    <location>
        <begin position="17"/>
        <end position="38"/>
    </location>
</feature>
<sequence length="236" mass="27218">MIEIFRLSIADFWSKKFIYLAILPLFFSIFMLSLALFLGAKPAVLAIFDAINGYFGEYEIVKFLMQNELFNWLINAFVYAFGAYLVVILSVFFALFVAGFLTPIVVNEINKRHYKIILKNDVSLVFITKIMVVEILKFLGILLVCLPLLFVPVLHFFVGIIPFFYIYYKFLLVDVASNILGKTKFELCLIEGGGVGFVLSSFAFYLVSLLPIVGLFFQLFFVIFLTHLVFRRYLKF</sequence>
<evidence type="ECO:0000256" key="5">
    <source>
        <dbReference type="SAM" id="Phobius"/>
    </source>
</evidence>
<reference evidence="7" key="1">
    <citation type="submission" date="2022-08" db="EMBL/GenBank/DDBJ databases">
        <authorList>
            <person name="Wang H."/>
        </authorList>
    </citation>
    <scope>NUCLEOTIDE SEQUENCE</scope>
    <source>
        <strain evidence="7">PS10</strain>
    </source>
</reference>
<feature type="transmembrane region" description="Helical" evidence="5">
    <location>
        <begin position="149"/>
        <end position="168"/>
    </location>
</feature>
<protein>
    <submittedName>
        <fullName evidence="7">EI24 domain-containing protein</fullName>
    </submittedName>
</protein>